<dbReference type="EMBL" id="BSDY01000002">
    <property type="protein sequence ID" value="GLI55054.1"/>
    <property type="molecule type" value="Genomic_DNA"/>
</dbReference>
<evidence type="ECO:0000256" key="6">
    <source>
        <dbReference type="ARBA" id="ARBA00023136"/>
    </source>
</evidence>
<dbReference type="SUPFAM" id="SSF50331">
    <property type="entry name" value="MOP-like"/>
    <property type="match status" value="1"/>
</dbReference>
<keyword evidence="4 7" id="KW-0067">ATP-binding</keyword>
<dbReference type="InterPro" id="IPR013611">
    <property type="entry name" value="Transp-assoc_OB_typ2"/>
</dbReference>
<dbReference type="InterPro" id="IPR027417">
    <property type="entry name" value="P-loop_NTPase"/>
</dbReference>
<dbReference type="FunFam" id="3.40.50.300:FF:000042">
    <property type="entry name" value="Maltose/maltodextrin ABC transporter, ATP-binding protein"/>
    <property type="match status" value="1"/>
</dbReference>
<dbReference type="InterPro" id="IPR008995">
    <property type="entry name" value="Mo/tungstate-bd_C_term_dom"/>
</dbReference>
<keyword evidence="1 7" id="KW-0813">Transport</keyword>
<comment type="subunit">
    <text evidence="7">The complex is composed of two ATP-binding proteins (PotA), two transmembrane proteins (PotB and PotC) and a solute-binding protein (PotD).</text>
</comment>
<organism evidence="9 10">
    <name type="scientific">Propionigenium maris DSM 9537</name>
    <dbReference type="NCBI Taxonomy" id="1123000"/>
    <lineage>
        <taxon>Bacteria</taxon>
        <taxon>Fusobacteriati</taxon>
        <taxon>Fusobacteriota</taxon>
        <taxon>Fusobacteriia</taxon>
        <taxon>Fusobacteriales</taxon>
        <taxon>Fusobacteriaceae</taxon>
        <taxon>Propionigenium</taxon>
    </lineage>
</organism>
<dbReference type="NCBIfam" id="TIGR01187">
    <property type="entry name" value="potA"/>
    <property type="match status" value="1"/>
</dbReference>
<evidence type="ECO:0000256" key="4">
    <source>
        <dbReference type="ARBA" id="ARBA00022840"/>
    </source>
</evidence>
<gene>
    <name evidence="7" type="primary">potA</name>
    <name evidence="9" type="ORF">PM10SUCC1_05690</name>
</gene>
<keyword evidence="5 7" id="KW-1278">Translocase</keyword>
<evidence type="ECO:0000259" key="8">
    <source>
        <dbReference type="PROSITE" id="PS50893"/>
    </source>
</evidence>
<protein>
    <recommendedName>
        <fullName evidence="7">Spermidine/putrescine import ATP-binding protein PotA</fullName>
        <ecNumber evidence="7">7.6.2.11</ecNumber>
    </recommendedName>
</protein>
<evidence type="ECO:0000256" key="1">
    <source>
        <dbReference type="ARBA" id="ARBA00022448"/>
    </source>
</evidence>
<evidence type="ECO:0000313" key="10">
    <source>
        <dbReference type="Proteomes" id="UP001144471"/>
    </source>
</evidence>
<dbReference type="Pfam" id="PF08402">
    <property type="entry name" value="TOBE_2"/>
    <property type="match status" value="1"/>
</dbReference>
<dbReference type="Gene3D" id="2.40.50.100">
    <property type="match status" value="1"/>
</dbReference>
<dbReference type="Pfam" id="PF00005">
    <property type="entry name" value="ABC_tran"/>
    <property type="match status" value="1"/>
</dbReference>
<feature type="domain" description="ABC transporter" evidence="8">
    <location>
        <begin position="4"/>
        <end position="234"/>
    </location>
</feature>
<dbReference type="InterPro" id="IPR005893">
    <property type="entry name" value="PotA-like"/>
</dbReference>
<dbReference type="InterPro" id="IPR017871">
    <property type="entry name" value="ABC_transporter-like_CS"/>
</dbReference>
<dbReference type="PROSITE" id="PS50893">
    <property type="entry name" value="ABC_TRANSPORTER_2"/>
    <property type="match status" value="1"/>
</dbReference>
<dbReference type="RefSeq" id="WP_281833290.1">
    <property type="nucleotide sequence ID" value="NZ_BSDY01000002.1"/>
</dbReference>
<dbReference type="Proteomes" id="UP001144471">
    <property type="component" value="Unassembled WGS sequence"/>
</dbReference>
<evidence type="ECO:0000256" key="2">
    <source>
        <dbReference type="ARBA" id="ARBA00022475"/>
    </source>
</evidence>
<dbReference type="InterPro" id="IPR003593">
    <property type="entry name" value="AAA+_ATPase"/>
</dbReference>
<dbReference type="PROSITE" id="PS00211">
    <property type="entry name" value="ABC_TRANSPORTER_1"/>
    <property type="match status" value="1"/>
</dbReference>
<comment type="caution">
    <text evidence="9">The sequence shown here is derived from an EMBL/GenBank/DDBJ whole genome shotgun (WGS) entry which is preliminary data.</text>
</comment>
<dbReference type="Gene3D" id="3.40.50.300">
    <property type="entry name" value="P-loop containing nucleotide triphosphate hydrolases"/>
    <property type="match status" value="1"/>
</dbReference>
<comment type="function">
    <text evidence="7">Part of the ABC transporter complex PotABCD involved in spermidine/putrescine import. Responsible for energy coupling to the transport system.</text>
</comment>
<accession>A0A9W6LLT1</accession>
<dbReference type="GO" id="GO:0015417">
    <property type="term" value="F:ABC-type polyamine transporter activity"/>
    <property type="evidence" value="ECO:0007669"/>
    <property type="project" value="UniProtKB-EC"/>
</dbReference>
<evidence type="ECO:0000256" key="5">
    <source>
        <dbReference type="ARBA" id="ARBA00022967"/>
    </source>
</evidence>
<keyword evidence="3 7" id="KW-0547">Nucleotide-binding</keyword>
<name>A0A9W6LLT1_9FUSO</name>
<comment type="similarity">
    <text evidence="7">Belongs to the ABC transporter superfamily. Spermidine/putrescine importer (TC 3.A.1.11.1) family.</text>
</comment>
<comment type="catalytic activity">
    <reaction evidence="7">
        <text>ATP + H2O + polyamine-[polyamine-binding protein]Side 1 = ADP + phosphate + polyamineSide 2 + [polyamine-binding protein]Side 1.</text>
        <dbReference type="EC" id="7.6.2.11"/>
    </reaction>
</comment>
<dbReference type="GO" id="GO:0043190">
    <property type="term" value="C:ATP-binding cassette (ABC) transporter complex"/>
    <property type="evidence" value="ECO:0007669"/>
    <property type="project" value="InterPro"/>
</dbReference>
<keyword evidence="2 7" id="KW-1003">Cell membrane</keyword>
<evidence type="ECO:0000256" key="7">
    <source>
        <dbReference type="RuleBase" id="RU364083"/>
    </source>
</evidence>
<keyword evidence="10" id="KW-1185">Reference proteome</keyword>
<keyword evidence="6 7" id="KW-0472">Membrane</keyword>
<dbReference type="PANTHER" id="PTHR42781">
    <property type="entry name" value="SPERMIDINE/PUTRESCINE IMPORT ATP-BINDING PROTEIN POTA"/>
    <property type="match status" value="1"/>
</dbReference>
<proteinExistence type="inferred from homology"/>
<dbReference type="AlphaFoldDB" id="A0A9W6LLT1"/>
<evidence type="ECO:0000313" key="9">
    <source>
        <dbReference type="EMBL" id="GLI55054.1"/>
    </source>
</evidence>
<dbReference type="GO" id="GO:0005524">
    <property type="term" value="F:ATP binding"/>
    <property type="evidence" value="ECO:0007669"/>
    <property type="project" value="UniProtKB-KW"/>
</dbReference>
<dbReference type="SMART" id="SM00382">
    <property type="entry name" value="AAA"/>
    <property type="match status" value="1"/>
</dbReference>
<dbReference type="GO" id="GO:0016887">
    <property type="term" value="F:ATP hydrolysis activity"/>
    <property type="evidence" value="ECO:0007669"/>
    <property type="project" value="InterPro"/>
</dbReference>
<sequence length="351" mass="39702">MEDVIIKKLTKKFGGNTAVEDINLNIEKGSLFTFLGPSGCGKTTILRAISGFLKVDEGKIFLGERDITNVSPEKRDIGMVFQNYALFPHMTVYENVAYGLKIKRFSKQDIDKRVEKYLELVSLNGYEDRKISELSGGEQQRVALARSLVTEPKILLLDEPLCNLDAKLRIKMRNDIKLLQQKLGITTIFVTHDQEEALTMSHKIAVFNRGSCVQVGTPSEIYSNPKNSFVANFIGETNLFKIDSVSDAPRCIYIDEETKLDTEQDPSNKLFASIRPEHIGIKARSSGRVNEFKGIIERVQFNGNIINYLVKVKNIEVTVTSVNSLEENDKFFPLQEVYIEIPKNSVRLLKE</sequence>
<dbReference type="InterPro" id="IPR003439">
    <property type="entry name" value="ABC_transporter-like_ATP-bd"/>
</dbReference>
<dbReference type="InterPro" id="IPR050093">
    <property type="entry name" value="ABC_SmlMolc_Importer"/>
</dbReference>
<dbReference type="EC" id="7.6.2.11" evidence="7"/>
<dbReference type="SUPFAM" id="SSF52540">
    <property type="entry name" value="P-loop containing nucleoside triphosphate hydrolases"/>
    <property type="match status" value="1"/>
</dbReference>
<dbReference type="PANTHER" id="PTHR42781:SF4">
    <property type="entry name" value="SPERMIDINE_PUTRESCINE IMPORT ATP-BINDING PROTEIN POTA"/>
    <property type="match status" value="1"/>
</dbReference>
<evidence type="ECO:0000256" key="3">
    <source>
        <dbReference type="ARBA" id="ARBA00022741"/>
    </source>
</evidence>
<reference evidence="9" key="1">
    <citation type="submission" date="2022-12" db="EMBL/GenBank/DDBJ databases">
        <title>Reference genome sequencing for broad-spectrum identification of bacterial and archaeal isolates by mass spectrometry.</title>
        <authorList>
            <person name="Sekiguchi Y."/>
            <person name="Tourlousse D.M."/>
        </authorList>
    </citation>
    <scope>NUCLEOTIDE SEQUENCE</scope>
    <source>
        <strain evidence="9">10succ1</strain>
    </source>
</reference>